<evidence type="ECO:0000256" key="1">
    <source>
        <dbReference type="SAM" id="Phobius"/>
    </source>
</evidence>
<sequence length="138" mass="15255">MNDFIFTHGHRWIGNYLVTIICLIVLFALASRKGIPSWLAGAAVFAGIFVILFLSSVVLEHESPMTPKGGWIKFTYPGVFIWYSATPIQEVCQMILGEDNVFEEHLEIPTALLMWTLVGAALGGLKAKFGKRTLEPGT</sequence>
<feature type="transmembrane region" description="Helical" evidence="1">
    <location>
        <begin position="38"/>
        <end position="59"/>
    </location>
</feature>
<accession>A0A512MAZ6</accession>
<reference evidence="2 3" key="1">
    <citation type="submission" date="2019-07" db="EMBL/GenBank/DDBJ databases">
        <title>Whole genome shotgun sequence of Brevifollis gellanilyticus NBRC 108608.</title>
        <authorList>
            <person name="Hosoyama A."/>
            <person name="Uohara A."/>
            <person name="Ohji S."/>
            <person name="Ichikawa N."/>
        </authorList>
    </citation>
    <scope>NUCLEOTIDE SEQUENCE [LARGE SCALE GENOMIC DNA]</scope>
    <source>
        <strain evidence="2 3">NBRC 108608</strain>
    </source>
</reference>
<keyword evidence="1" id="KW-1133">Transmembrane helix</keyword>
<evidence type="ECO:0000313" key="2">
    <source>
        <dbReference type="EMBL" id="GEP43900.1"/>
    </source>
</evidence>
<name>A0A512MAZ6_9BACT</name>
<feature type="transmembrane region" description="Helical" evidence="1">
    <location>
        <begin position="108"/>
        <end position="125"/>
    </location>
</feature>
<proteinExistence type="predicted"/>
<evidence type="ECO:0000313" key="3">
    <source>
        <dbReference type="Proteomes" id="UP000321577"/>
    </source>
</evidence>
<protein>
    <submittedName>
        <fullName evidence="2">Uncharacterized protein</fullName>
    </submittedName>
</protein>
<comment type="caution">
    <text evidence="2">The sequence shown here is derived from an EMBL/GenBank/DDBJ whole genome shotgun (WGS) entry which is preliminary data.</text>
</comment>
<keyword evidence="1" id="KW-0472">Membrane</keyword>
<dbReference type="RefSeq" id="WP_146851459.1">
    <property type="nucleotide sequence ID" value="NZ_BKAG01000022.1"/>
</dbReference>
<dbReference type="Proteomes" id="UP000321577">
    <property type="component" value="Unassembled WGS sequence"/>
</dbReference>
<dbReference type="AlphaFoldDB" id="A0A512MAZ6"/>
<gene>
    <name evidence="2" type="ORF">BGE01nite_31910</name>
</gene>
<feature type="transmembrane region" description="Helical" evidence="1">
    <location>
        <begin position="12"/>
        <end position="31"/>
    </location>
</feature>
<keyword evidence="1" id="KW-0812">Transmembrane</keyword>
<dbReference type="EMBL" id="BKAG01000022">
    <property type="protein sequence ID" value="GEP43900.1"/>
    <property type="molecule type" value="Genomic_DNA"/>
</dbReference>
<keyword evidence="3" id="KW-1185">Reference proteome</keyword>
<organism evidence="2 3">
    <name type="scientific">Brevifollis gellanilyticus</name>
    <dbReference type="NCBI Taxonomy" id="748831"/>
    <lineage>
        <taxon>Bacteria</taxon>
        <taxon>Pseudomonadati</taxon>
        <taxon>Verrucomicrobiota</taxon>
        <taxon>Verrucomicrobiia</taxon>
        <taxon>Verrucomicrobiales</taxon>
        <taxon>Verrucomicrobiaceae</taxon>
    </lineage>
</organism>